<name>A0A2P6PG82_ROSCH</name>
<dbReference type="InterPro" id="IPR050651">
    <property type="entry name" value="Plant_Cytochrome_P450_Monoox"/>
</dbReference>
<evidence type="ECO:0000256" key="14">
    <source>
        <dbReference type="SAM" id="Phobius"/>
    </source>
</evidence>
<dbReference type="SUPFAM" id="SSF48264">
    <property type="entry name" value="Cytochrome P450"/>
    <property type="match status" value="1"/>
</dbReference>
<dbReference type="Gramene" id="PRQ20942">
    <property type="protein sequence ID" value="PRQ20942"/>
    <property type="gene ID" value="RchiOBHm_Chr7g0233631"/>
</dbReference>
<keyword evidence="10 13" id="KW-0503">Monooxygenase</keyword>
<dbReference type="Pfam" id="PF00067">
    <property type="entry name" value="p450"/>
    <property type="match status" value="1"/>
</dbReference>
<evidence type="ECO:0000256" key="5">
    <source>
        <dbReference type="ARBA" id="ARBA00022692"/>
    </source>
</evidence>
<evidence type="ECO:0000256" key="1">
    <source>
        <dbReference type="ARBA" id="ARBA00001971"/>
    </source>
</evidence>
<organism evidence="15 16">
    <name type="scientific">Rosa chinensis</name>
    <name type="common">China rose</name>
    <dbReference type="NCBI Taxonomy" id="74649"/>
    <lineage>
        <taxon>Eukaryota</taxon>
        <taxon>Viridiplantae</taxon>
        <taxon>Streptophyta</taxon>
        <taxon>Embryophyta</taxon>
        <taxon>Tracheophyta</taxon>
        <taxon>Spermatophyta</taxon>
        <taxon>Magnoliopsida</taxon>
        <taxon>eudicotyledons</taxon>
        <taxon>Gunneridae</taxon>
        <taxon>Pentapetalae</taxon>
        <taxon>rosids</taxon>
        <taxon>fabids</taxon>
        <taxon>Rosales</taxon>
        <taxon>Rosaceae</taxon>
        <taxon>Rosoideae</taxon>
        <taxon>Rosoideae incertae sedis</taxon>
        <taxon>Rosa</taxon>
    </lineage>
</organism>
<evidence type="ECO:0000313" key="15">
    <source>
        <dbReference type="EMBL" id="PRQ20942.1"/>
    </source>
</evidence>
<feature type="transmembrane region" description="Helical" evidence="14">
    <location>
        <begin position="6"/>
        <end position="23"/>
    </location>
</feature>
<accession>A0A2P6PG82</accession>
<evidence type="ECO:0000256" key="11">
    <source>
        <dbReference type="ARBA" id="ARBA00023136"/>
    </source>
</evidence>
<evidence type="ECO:0000256" key="10">
    <source>
        <dbReference type="ARBA" id="ARBA00023033"/>
    </source>
</evidence>
<dbReference type="InterPro" id="IPR036396">
    <property type="entry name" value="Cyt_P450_sf"/>
</dbReference>
<reference evidence="15 16" key="1">
    <citation type="journal article" date="2018" name="Nat. Genet.">
        <title>The Rosa genome provides new insights in the design of modern roses.</title>
        <authorList>
            <person name="Bendahmane M."/>
        </authorList>
    </citation>
    <scope>NUCLEOTIDE SEQUENCE [LARGE SCALE GENOMIC DNA]</scope>
    <source>
        <strain evidence="16">cv. Old Blush</strain>
    </source>
</reference>
<proteinExistence type="inferred from homology"/>
<gene>
    <name evidence="15" type="ORF">RchiOBHm_Chr7g0233631</name>
</gene>
<dbReference type="OrthoDB" id="1844152at2759"/>
<dbReference type="AlphaFoldDB" id="A0A2P6PG82"/>
<evidence type="ECO:0000256" key="4">
    <source>
        <dbReference type="ARBA" id="ARBA00022617"/>
    </source>
</evidence>
<dbReference type="STRING" id="74649.A0A2P6PG82"/>
<dbReference type="InterPro" id="IPR001128">
    <property type="entry name" value="Cyt_P450"/>
</dbReference>
<keyword evidence="6 12" id="KW-0479">Metal-binding</keyword>
<keyword evidence="9 12" id="KW-0408">Iron</keyword>
<dbReference type="GO" id="GO:0020037">
    <property type="term" value="F:heme binding"/>
    <property type="evidence" value="ECO:0007669"/>
    <property type="project" value="InterPro"/>
</dbReference>
<evidence type="ECO:0000256" key="2">
    <source>
        <dbReference type="ARBA" id="ARBA00004370"/>
    </source>
</evidence>
<keyword evidence="5 14" id="KW-0812">Transmembrane</keyword>
<dbReference type="PRINTS" id="PR00385">
    <property type="entry name" value="P450"/>
</dbReference>
<dbReference type="EMBL" id="PDCK01000045">
    <property type="protein sequence ID" value="PRQ20942.1"/>
    <property type="molecule type" value="Genomic_DNA"/>
</dbReference>
<evidence type="ECO:0000256" key="6">
    <source>
        <dbReference type="ARBA" id="ARBA00022723"/>
    </source>
</evidence>
<evidence type="ECO:0000256" key="3">
    <source>
        <dbReference type="ARBA" id="ARBA00010617"/>
    </source>
</evidence>
<evidence type="ECO:0000256" key="7">
    <source>
        <dbReference type="ARBA" id="ARBA00022989"/>
    </source>
</evidence>
<keyword evidence="8 13" id="KW-0560">Oxidoreductase</keyword>
<dbReference type="GO" id="GO:0016705">
    <property type="term" value="F:oxidoreductase activity, acting on paired donors, with incorporation or reduction of molecular oxygen"/>
    <property type="evidence" value="ECO:0007669"/>
    <property type="project" value="InterPro"/>
</dbReference>
<keyword evidence="7 14" id="KW-1133">Transmembrane helix</keyword>
<comment type="caution">
    <text evidence="15">The sequence shown here is derived from an EMBL/GenBank/DDBJ whole genome shotgun (WGS) entry which is preliminary data.</text>
</comment>
<dbReference type="OMA" id="ITHNLIM"/>
<comment type="similarity">
    <text evidence="3 13">Belongs to the cytochrome P450 family.</text>
</comment>
<dbReference type="PRINTS" id="PR00463">
    <property type="entry name" value="EP450I"/>
</dbReference>
<dbReference type="FunFam" id="1.10.630.10:FF:000026">
    <property type="entry name" value="Cytochrome P450 82C4"/>
    <property type="match status" value="1"/>
</dbReference>
<dbReference type="PANTHER" id="PTHR47947:SF26">
    <property type="entry name" value="CYTOCHROME P450"/>
    <property type="match status" value="1"/>
</dbReference>
<evidence type="ECO:0000256" key="9">
    <source>
        <dbReference type="ARBA" id="ARBA00023004"/>
    </source>
</evidence>
<comment type="cofactor">
    <cofactor evidence="1 12">
        <name>heme</name>
        <dbReference type="ChEBI" id="CHEBI:30413"/>
    </cofactor>
</comment>
<dbReference type="InterPro" id="IPR002401">
    <property type="entry name" value="Cyt_P450_E_grp-I"/>
</dbReference>
<evidence type="ECO:0000256" key="13">
    <source>
        <dbReference type="RuleBase" id="RU000461"/>
    </source>
</evidence>
<keyword evidence="4 12" id="KW-0349">Heme</keyword>
<dbReference type="GO" id="GO:0004497">
    <property type="term" value="F:monooxygenase activity"/>
    <property type="evidence" value="ECO:0007669"/>
    <property type="project" value="UniProtKB-KW"/>
</dbReference>
<evidence type="ECO:0000256" key="8">
    <source>
        <dbReference type="ARBA" id="ARBA00023002"/>
    </source>
</evidence>
<feature type="transmembrane region" description="Helical" evidence="14">
    <location>
        <begin position="327"/>
        <end position="352"/>
    </location>
</feature>
<evidence type="ECO:0000313" key="16">
    <source>
        <dbReference type="Proteomes" id="UP000238479"/>
    </source>
</evidence>
<evidence type="ECO:0000256" key="12">
    <source>
        <dbReference type="PIRSR" id="PIRSR602401-1"/>
    </source>
</evidence>
<dbReference type="GO" id="GO:0005506">
    <property type="term" value="F:iron ion binding"/>
    <property type="evidence" value="ECO:0007669"/>
    <property type="project" value="InterPro"/>
</dbReference>
<sequence>MEYSHLLPVVLAFSIIFLYSLILKYSSRVARKLNLPPQACGARPIIGHLHLLRGSSEPAHIVLGKMADQYGPIFTMKMGMKRTIVVSNSEMAKECLKTNDVIFAGRPKGLARETLGYDGAFFVFSRYDHYFRKIRRIVMTEALSSHRLETLKHIRESEVKAAIKGIFDRIRRRDGGGSNSKKDSGVVVEMEEWFEGINENVIFRMIVGKRFSEAGKILNSEKGDLILREKIRGYVKLLAAFAVSDTIPFLRWLDLFRVKREMKKMAKEVDVLLEGWLEEHKQKRKTNNSKSDSDDNEERDFMDVMISILDGDDNVTSTYDADTINKAVSLTIILGGIDTITGTLTWILTLLLNNREVLKKAQQELDQHVGRERQVKESDTENLVYLQAVIKETLRLYPPGPIPRPDHESTEDCVVGGYHIPAKTRLVINISKIQRDPKVWPDPNEFRPERFLTTHKSVDVRGQDFELIPFSSGRRICPGMYLALKSMPLLLASLLHGFELSTLGEEPVDMSEAGGLTNHKSGKVEVLLTPRLPARLYGH</sequence>
<dbReference type="Proteomes" id="UP000238479">
    <property type="component" value="Chromosome 7"/>
</dbReference>
<comment type="subcellular location">
    <subcellularLocation>
        <location evidence="2">Membrane</location>
    </subcellularLocation>
</comment>
<dbReference type="PANTHER" id="PTHR47947">
    <property type="entry name" value="CYTOCHROME P450 82C3-RELATED"/>
    <property type="match status" value="1"/>
</dbReference>
<dbReference type="Gene3D" id="1.10.630.10">
    <property type="entry name" value="Cytochrome P450"/>
    <property type="match status" value="1"/>
</dbReference>
<keyword evidence="11 14" id="KW-0472">Membrane</keyword>
<protein>
    <submittedName>
        <fullName evidence="15">Putative cytochrome P450</fullName>
    </submittedName>
</protein>
<dbReference type="InterPro" id="IPR017972">
    <property type="entry name" value="Cyt_P450_CS"/>
</dbReference>
<keyword evidence="16" id="KW-1185">Reference proteome</keyword>
<feature type="binding site" description="axial binding residue" evidence="12">
    <location>
        <position position="477"/>
    </location>
    <ligand>
        <name>heme</name>
        <dbReference type="ChEBI" id="CHEBI:30413"/>
    </ligand>
    <ligandPart>
        <name>Fe</name>
        <dbReference type="ChEBI" id="CHEBI:18248"/>
    </ligandPart>
</feature>
<dbReference type="PROSITE" id="PS00086">
    <property type="entry name" value="CYTOCHROME_P450"/>
    <property type="match status" value="1"/>
</dbReference>
<dbReference type="GO" id="GO:0016020">
    <property type="term" value="C:membrane"/>
    <property type="evidence" value="ECO:0007669"/>
    <property type="project" value="UniProtKB-SubCell"/>
</dbReference>